<dbReference type="InterPro" id="IPR001295">
    <property type="entry name" value="Dihydroorotate_DH_CS"/>
</dbReference>
<evidence type="ECO:0000256" key="6">
    <source>
        <dbReference type="ARBA" id="ARBA00023002"/>
    </source>
</evidence>
<dbReference type="Gene3D" id="3.20.20.70">
    <property type="entry name" value="Aldolase class I"/>
    <property type="match status" value="1"/>
</dbReference>
<keyword evidence="9" id="KW-1185">Reference proteome</keyword>
<comment type="pathway">
    <text evidence="2">Pyrimidine metabolism; UMP biosynthesis via de novo pathway.</text>
</comment>
<keyword evidence="3" id="KW-0285">Flavoprotein</keyword>
<dbReference type="KEGG" id="tle:Tlet_1923"/>
<evidence type="ECO:0000256" key="1">
    <source>
        <dbReference type="ARBA" id="ARBA00001917"/>
    </source>
</evidence>
<dbReference type="Proteomes" id="UP000002016">
    <property type="component" value="Chromosome"/>
</dbReference>
<dbReference type="HOGENOM" id="CLU_042042_0_1_0"/>
<evidence type="ECO:0000313" key="8">
    <source>
        <dbReference type="EMBL" id="ABV34477.1"/>
    </source>
</evidence>
<reference evidence="8 9" key="2">
    <citation type="journal article" date="2009" name="Proc. Natl. Acad. Sci. U.S.A.">
        <title>On the chimeric nature, thermophilic origin, and phylogenetic placement of the Thermotogales.</title>
        <authorList>
            <person name="Zhaxybayeva O."/>
            <person name="Swithers K.S."/>
            <person name="Lapierre P."/>
            <person name="Fournier G.P."/>
            <person name="Bickhart D.M."/>
            <person name="DeBoy R.T."/>
            <person name="Nelson K.E."/>
            <person name="Nesbo C.L."/>
            <person name="Doolittle W.F."/>
            <person name="Gogarten J.P."/>
            <person name="Noll K.M."/>
        </authorList>
    </citation>
    <scope>NUCLEOTIDE SEQUENCE [LARGE SCALE GENOMIC DNA]</scope>
    <source>
        <strain evidence="9">ATCC BAA-301 / DSM 14385 / NBRC 107922 / TMO</strain>
    </source>
</reference>
<name>A8F8J3_PSELT</name>
<evidence type="ECO:0000259" key="7">
    <source>
        <dbReference type="Pfam" id="PF01180"/>
    </source>
</evidence>
<accession>A8F8J3</accession>
<proteinExistence type="predicted"/>
<dbReference type="AlphaFoldDB" id="A8F8J3"/>
<keyword evidence="5" id="KW-0665">Pyrimidine biosynthesis</keyword>
<dbReference type="RefSeq" id="WP_012003953.1">
    <property type="nucleotide sequence ID" value="NC_009828.1"/>
</dbReference>
<dbReference type="EMBL" id="CP000812">
    <property type="protein sequence ID" value="ABV34477.1"/>
    <property type="molecule type" value="Genomic_DNA"/>
</dbReference>
<dbReference type="UniPathway" id="UPA00070"/>
<dbReference type="PANTHER" id="PTHR48109:SF1">
    <property type="entry name" value="DIHYDROOROTATE DEHYDROGENASE (FUMARATE)"/>
    <property type="match status" value="1"/>
</dbReference>
<dbReference type="GO" id="GO:0044205">
    <property type="term" value="P:'de novo' UMP biosynthetic process"/>
    <property type="evidence" value="ECO:0007669"/>
    <property type="project" value="UniProtKB-UniPathway"/>
</dbReference>
<dbReference type="GO" id="GO:1990663">
    <property type="term" value="F:dihydroorotate dehydrogenase (fumarate) activity"/>
    <property type="evidence" value="ECO:0007669"/>
    <property type="project" value="UniProtKB-EC"/>
</dbReference>
<keyword evidence="6 8" id="KW-0560">Oxidoreductase</keyword>
<dbReference type="InterPro" id="IPR013785">
    <property type="entry name" value="Aldolase_TIM"/>
</dbReference>
<evidence type="ECO:0000256" key="4">
    <source>
        <dbReference type="ARBA" id="ARBA00022643"/>
    </source>
</evidence>
<dbReference type="PROSITE" id="PS00912">
    <property type="entry name" value="DHODEHASE_2"/>
    <property type="match status" value="1"/>
</dbReference>
<protein>
    <submittedName>
        <fullName evidence="8">Dihydroorotate dehydrogenase family protein</fullName>
        <ecNumber evidence="8">1.3.98.1</ecNumber>
    </submittedName>
</protein>
<gene>
    <name evidence="8" type="ordered locus">Tlet_1923</name>
</gene>
<evidence type="ECO:0000256" key="3">
    <source>
        <dbReference type="ARBA" id="ARBA00022630"/>
    </source>
</evidence>
<sequence length="276" mass="30108">MHLKIPLIIASGTGGMGEYLKLIDPEYIGAYTLKTITFFPKKGNPPPRLFATENYLINSIGLENVGLEKFLQQLSSGEFEELFAKTKVIASFSGDDVDQMLQIAKKIKPFEKKFIAIEFNLSCPNVSKGGLGLLSDIHGLDNLLLSIRRELNGFLIAKIGIEGIFVEAAAEILKKCGWQGLSLINTIRSLYIIGKKIIKGGLSGPVLKPVALRAVYEVKNRVSDLYVIGGGGIMNEEDADDFIKAGADAVSIGTAIFKDPKIVSKIAKHISRRELK</sequence>
<dbReference type="InterPro" id="IPR050074">
    <property type="entry name" value="DHO_dehydrogenase"/>
</dbReference>
<reference evidence="8 9" key="1">
    <citation type="submission" date="2007-08" db="EMBL/GenBank/DDBJ databases">
        <title>Complete sequence of Thermotoga lettingae TMO.</title>
        <authorList>
            <consortium name="US DOE Joint Genome Institute"/>
            <person name="Copeland A."/>
            <person name="Lucas S."/>
            <person name="Lapidus A."/>
            <person name="Barry K."/>
            <person name="Glavina del Rio T."/>
            <person name="Dalin E."/>
            <person name="Tice H."/>
            <person name="Pitluck S."/>
            <person name="Foster B."/>
            <person name="Bruce D."/>
            <person name="Schmutz J."/>
            <person name="Larimer F."/>
            <person name="Land M."/>
            <person name="Hauser L."/>
            <person name="Kyrpides N."/>
            <person name="Mikhailova N."/>
            <person name="Nelson K."/>
            <person name="Gogarten J.P."/>
            <person name="Noll K."/>
            <person name="Richardson P."/>
        </authorList>
    </citation>
    <scope>NUCLEOTIDE SEQUENCE [LARGE SCALE GENOMIC DNA]</scope>
    <source>
        <strain evidence="9">ATCC BAA-301 / DSM 14385 / NBRC 107922 / TMO</strain>
    </source>
</reference>
<evidence type="ECO:0000313" key="9">
    <source>
        <dbReference type="Proteomes" id="UP000002016"/>
    </source>
</evidence>
<organism evidence="8 9">
    <name type="scientific">Pseudothermotoga lettingae (strain ATCC BAA-301 / DSM 14385 / NBRC 107922 / TMO)</name>
    <name type="common">Thermotoga lettingae</name>
    <dbReference type="NCBI Taxonomy" id="416591"/>
    <lineage>
        <taxon>Bacteria</taxon>
        <taxon>Thermotogati</taxon>
        <taxon>Thermotogota</taxon>
        <taxon>Thermotogae</taxon>
        <taxon>Thermotogales</taxon>
        <taxon>Thermotogaceae</taxon>
        <taxon>Pseudothermotoga</taxon>
    </lineage>
</organism>
<feature type="domain" description="Dihydroorotate dehydrogenase catalytic" evidence="7">
    <location>
        <begin position="3"/>
        <end position="272"/>
    </location>
</feature>
<evidence type="ECO:0000256" key="2">
    <source>
        <dbReference type="ARBA" id="ARBA00004725"/>
    </source>
</evidence>
<dbReference type="EC" id="1.3.98.1" evidence="8"/>
<dbReference type="OrthoDB" id="9794954at2"/>
<dbReference type="eggNOG" id="COG0167">
    <property type="taxonomic scope" value="Bacteria"/>
</dbReference>
<dbReference type="SUPFAM" id="SSF51395">
    <property type="entry name" value="FMN-linked oxidoreductases"/>
    <property type="match status" value="1"/>
</dbReference>
<dbReference type="InterPro" id="IPR005720">
    <property type="entry name" value="Dihydroorotate_DH_cat"/>
</dbReference>
<keyword evidence="4" id="KW-0288">FMN</keyword>
<dbReference type="Pfam" id="PF01180">
    <property type="entry name" value="DHO_dh"/>
    <property type="match status" value="1"/>
</dbReference>
<dbReference type="InterPro" id="IPR012135">
    <property type="entry name" value="Dihydroorotate_DH_1_2"/>
</dbReference>
<dbReference type="GO" id="GO:0006207">
    <property type="term" value="P:'de novo' pyrimidine nucleobase biosynthetic process"/>
    <property type="evidence" value="ECO:0007669"/>
    <property type="project" value="InterPro"/>
</dbReference>
<dbReference type="PROSITE" id="PS00911">
    <property type="entry name" value="DHODEHASE_1"/>
    <property type="match status" value="1"/>
</dbReference>
<evidence type="ECO:0000256" key="5">
    <source>
        <dbReference type="ARBA" id="ARBA00022975"/>
    </source>
</evidence>
<dbReference type="PIRSF" id="PIRSF000164">
    <property type="entry name" value="DHO_oxidase"/>
    <property type="match status" value="1"/>
</dbReference>
<comment type="cofactor">
    <cofactor evidence="1">
        <name>FMN</name>
        <dbReference type="ChEBI" id="CHEBI:58210"/>
    </cofactor>
</comment>
<dbReference type="STRING" id="416591.Tlet_1923"/>
<dbReference type="PANTHER" id="PTHR48109">
    <property type="entry name" value="DIHYDROOROTATE DEHYDROGENASE (QUINONE), MITOCHONDRIAL-RELATED"/>
    <property type="match status" value="1"/>
</dbReference>
<dbReference type="GO" id="GO:0005737">
    <property type="term" value="C:cytoplasm"/>
    <property type="evidence" value="ECO:0007669"/>
    <property type="project" value="InterPro"/>
</dbReference>